<feature type="compositionally biased region" description="Polar residues" evidence="1">
    <location>
        <begin position="384"/>
        <end position="394"/>
    </location>
</feature>
<accession>F4RD62</accession>
<organism evidence="3">
    <name type="scientific">Melampsora larici-populina (strain 98AG31 / pathotype 3-4-7)</name>
    <name type="common">Poplar leaf rust fungus</name>
    <dbReference type="NCBI Taxonomy" id="747676"/>
    <lineage>
        <taxon>Eukaryota</taxon>
        <taxon>Fungi</taxon>
        <taxon>Dikarya</taxon>
        <taxon>Basidiomycota</taxon>
        <taxon>Pucciniomycotina</taxon>
        <taxon>Pucciniomycetes</taxon>
        <taxon>Pucciniales</taxon>
        <taxon>Melampsoraceae</taxon>
        <taxon>Melampsora</taxon>
    </lineage>
</organism>
<feature type="compositionally biased region" description="Polar residues" evidence="1">
    <location>
        <begin position="129"/>
        <end position="143"/>
    </location>
</feature>
<sequence length="491" mass="52987">MANNGEKATNTETFNAMLRRSSRGLRGGSVPPPDSEIIVPAVQVANIRSRGRGGGPTSTRGSRSPARGVTPVVTLTVPGSGPDTSSSLPPLPPAEPQGNAVPNAQTGAPLSGTSVLHSAGLISRDNVIDTPSQQSPTRRNTVSDVGESPPRGFHLWLKAKGLTVVNNATPAITSIQNVSSALANTTTPLSQISAAATPAVPSRVRTPADKTRIQVDLTKDDTPSTSDKVTVEVGKAGIGVNGLVALSPHFESKMKPMDGYIPLSVFNTMWLKQELMKYSLRNKKDKKDDEKYTGLAIPDEWKMSFGEWVTAFDLFLAYLRHYNHNGDLLPRWAEINPYSDGQPKSHINPISGEVMNYNSYNTYNVTTPSGNGLHATHHGKPNARSWQHANQHSNHPVYDGPGSSSYAHYEDRRNSGRNVRGRGRGGGWVSHGRDGRDGRDGRKDRNGGSRDNDLHDNCRGEGGNSWRRDNRRDDRKGDTNGPKYGGSGKAK</sequence>
<feature type="compositionally biased region" description="Polar residues" evidence="1">
    <location>
        <begin position="1"/>
        <end position="14"/>
    </location>
</feature>
<keyword evidence="3" id="KW-1185">Reference proteome</keyword>
<dbReference type="RefSeq" id="XP_007406927.1">
    <property type="nucleotide sequence ID" value="XM_007406865.1"/>
</dbReference>
<gene>
    <name evidence="2" type="ORF">MELLADRAFT_95365</name>
</gene>
<feature type="region of interest" description="Disordered" evidence="1">
    <location>
        <begin position="1"/>
        <end position="148"/>
    </location>
</feature>
<evidence type="ECO:0000256" key="1">
    <source>
        <dbReference type="SAM" id="MobiDB-lite"/>
    </source>
</evidence>
<feature type="compositionally biased region" description="Basic and acidic residues" evidence="1">
    <location>
        <begin position="466"/>
        <end position="478"/>
    </location>
</feature>
<protein>
    <submittedName>
        <fullName evidence="2">Uncharacterized protein</fullName>
    </submittedName>
</protein>
<evidence type="ECO:0000313" key="2">
    <source>
        <dbReference type="EMBL" id="EGG09873.1"/>
    </source>
</evidence>
<dbReference type="InParanoid" id="F4RD62"/>
<name>F4RD62_MELLP</name>
<proteinExistence type="predicted"/>
<evidence type="ECO:0000313" key="3">
    <source>
        <dbReference type="Proteomes" id="UP000001072"/>
    </source>
</evidence>
<feature type="compositionally biased region" description="Low complexity" evidence="1">
    <location>
        <begin position="57"/>
        <end position="88"/>
    </location>
</feature>
<dbReference type="HOGENOM" id="CLU_026022_0_0_1"/>
<feature type="compositionally biased region" description="Polar residues" evidence="1">
    <location>
        <begin position="100"/>
        <end position="116"/>
    </location>
</feature>
<dbReference type="AlphaFoldDB" id="F4RD62"/>
<dbReference type="Proteomes" id="UP000001072">
    <property type="component" value="Unassembled WGS sequence"/>
</dbReference>
<reference evidence="3" key="1">
    <citation type="journal article" date="2011" name="Proc. Natl. Acad. Sci. U.S.A.">
        <title>Obligate biotrophy features unraveled by the genomic analysis of rust fungi.</title>
        <authorList>
            <person name="Duplessis S."/>
            <person name="Cuomo C.A."/>
            <person name="Lin Y.-C."/>
            <person name="Aerts A."/>
            <person name="Tisserant E."/>
            <person name="Veneault-Fourrey C."/>
            <person name="Joly D.L."/>
            <person name="Hacquard S."/>
            <person name="Amselem J."/>
            <person name="Cantarel B.L."/>
            <person name="Chiu R."/>
            <person name="Coutinho P.M."/>
            <person name="Feau N."/>
            <person name="Field M."/>
            <person name="Frey P."/>
            <person name="Gelhaye E."/>
            <person name="Goldberg J."/>
            <person name="Grabherr M.G."/>
            <person name="Kodira C.D."/>
            <person name="Kohler A."/>
            <person name="Kuees U."/>
            <person name="Lindquist E.A."/>
            <person name="Lucas S.M."/>
            <person name="Mago R."/>
            <person name="Mauceli E."/>
            <person name="Morin E."/>
            <person name="Murat C."/>
            <person name="Pangilinan J.L."/>
            <person name="Park R."/>
            <person name="Pearson M."/>
            <person name="Quesneville H."/>
            <person name="Rouhier N."/>
            <person name="Sakthikumar S."/>
            <person name="Salamov A.A."/>
            <person name="Schmutz J."/>
            <person name="Selles B."/>
            <person name="Shapiro H."/>
            <person name="Tanguay P."/>
            <person name="Tuskan G.A."/>
            <person name="Henrissat B."/>
            <person name="Van de Peer Y."/>
            <person name="Rouze P."/>
            <person name="Ellis J.G."/>
            <person name="Dodds P.N."/>
            <person name="Schein J.E."/>
            <person name="Zhong S."/>
            <person name="Hamelin R.C."/>
            <person name="Grigoriev I.V."/>
            <person name="Szabo L.J."/>
            <person name="Martin F."/>
        </authorList>
    </citation>
    <scope>NUCLEOTIDE SEQUENCE [LARGE SCALE GENOMIC DNA]</scope>
    <source>
        <strain evidence="3">98AG31 / pathotype 3-4-7</strain>
    </source>
</reference>
<dbReference type="KEGG" id="mlr:MELLADRAFT_95365"/>
<dbReference type="GeneID" id="18937217"/>
<dbReference type="VEuPathDB" id="FungiDB:MELLADRAFT_95365"/>
<feature type="compositionally biased region" description="Basic and acidic residues" evidence="1">
    <location>
        <begin position="431"/>
        <end position="459"/>
    </location>
</feature>
<feature type="region of interest" description="Disordered" evidence="1">
    <location>
        <begin position="368"/>
        <end position="491"/>
    </location>
</feature>
<dbReference type="EMBL" id="GL883096">
    <property type="protein sequence ID" value="EGG09873.1"/>
    <property type="molecule type" value="Genomic_DNA"/>
</dbReference>